<accession>E6QLP2</accession>
<evidence type="ECO:0000259" key="3">
    <source>
        <dbReference type="PROSITE" id="PS50887"/>
    </source>
</evidence>
<sequence>MSNFADATSEKRFGVAETENSAAKLAELASAALDALKDGLVVLDAASHVVVWNRAAESISGYRREERIGRSCPEEFYQLASGHQESSGKREQSGEPKHGHFMTSAGCAPWLDAEAEKAHSMERAVLVEMCHARGHRVPAMLKRMVLRDEFGGRLGALLSFYPAEETDQLPHGETGGGVGVEQTQADMEDRLEEAFRAWETTQIPFGLMWITVDQAAQLRKTHGREASEAMLHAVEKTLLRGLRPVEILGRWGDNEFLVISHERTAELLIAHGQHLAGVGRTAEFRWWGDRIGLTLSIGVAQSGTDAGESLSTLLKQARKAMEASMFAGGNHVSRSHG</sequence>
<dbReference type="InterPro" id="IPR029787">
    <property type="entry name" value="Nucleotide_cyclase"/>
</dbReference>
<evidence type="ECO:0000313" key="4">
    <source>
        <dbReference type="EMBL" id="CBI08163.1"/>
    </source>
</evidence>
<proteinExistence type="predicted"/>
<dbReference type="InterPro" id="IPR052155">
    <property type="entry name" value="Biofilm_reg_signaling"/>
</dbReference>
<dbReference type="AlphaFoldDB" id="E6QLP2"/>
<dbReference type="PROSITE" id="PS50112">
    <property type="entry name" value="PAS"/>
    <property type="match status" value="1"/>
</dbReference>
<evidence type="ECO:0000256" key="1">
    <source>
        <dbReference type="SAM" id="MobiDB-lite"/>
    </source>
</evidence>
<gene>
    <name evidence="4" type="ORF">CARN6_1602</name>
</gene>
<dbReference type="InterPro" id="IPR035965">
    <property type="entry name" value="PAS-like_dom_sf"/>
</dbReference>
<feature type="domain" description="GGDEF" evidence="3">
    <location>
        <begin position="203"/>
        <end position="337"/>
    </location>
</feature>
<dbReference type="EMBL" id="CABQ01000189">
    <property type="protein sequence ID" value="CBI08163.1"/>
    <property type="molecule type" value="Genomic_DNA"/>
</dbReference>
<evidence type="ECO:0000259" key="2">
    <source>
        <dbReference type="PROSITE" id="PS50112"/>
    </source>
</evidence>
<dbReference type="CDD" id="cd00130">
    <property type="entry name" value="PAS"/>
    <property type="match status" value="1"/>
</dbReference>
<comment type="caution">
    <text evidence="4">The sequence shown here is derived from an EMBL/GenBank/DDBJ whole genome shotgun (WGS) entry which is preliminary data.</text>
</comment>
<dbReference type="Gene3D" id="3.30.450.20">
    <property type="entry name" value="PAS domain"/>
    <property type="match status" value="1"/>
</dbReference>
<feature type="domain" description="PAS" evidence="2">
    <location>
        <begin position="25"/>
        <end position="78"/>
    </location>
</feature>
<dbReference type="InterPro" id="IPR013767">
    <property type="entry name" value="PAS_fold"/>
</dbReference>
<organism evidence="4">
    <name type="scientific">mine drainage metagenome</name>
    <dbReference type="NCBI Taxonomy" id="410659"/>
    <lineage>
        <taxon>unclassified sequences</taxon>
        <taxon>metagenomes</taxon>
        <taxon>ecological metagenomes</taxon>
    </lineage>
</organism>
<dbReference type="PROSITE" id="PS50887">
    <property type="entry name" value="GGDEF"/>
    <property type="match status" value="1"/>
</dbReference>
<dbReference type="InterPro" id="IPR000160">
    <property type="entry name" value="GGDEF_dom"/>
</dbReference>
<dbReference type="SUPFAM" id="SSF55073">
    <property type="entry name" value="Nucleotide cyclase"/>
    <property type="match status" value="1"/>
</dbReference>
<dbReference type="SUPFAM" id="SSF55785">
    <property type="entry name" value="PYP-like sensor domain (PAS domain)"/>
    <property type="match status" value="1"/>
</dbReference>
<dbReference type="GO" id="GO:0006355">
    <property type="term" value="P:regulation of DNA-templated transcription"/>
    <property type="evidence" value="ECO:0007669"/>
    <property type="project" value="InterPro"/>
</dbReference>
<protein>
    <recommendedName>
        <fullName evidence="5">Diguanylate cyclase</fullName>
    </recommendedName>
</protein>
<dbReference type="SMART" id="SM00091">
    <property type="entry name" value="PAS"/>
    <property type="match status" value="1"/>
</dbReference>
<dbReference type="PANTHER" id="PTHR44757">
    <property type="entry name" value="DIGUANYLATE CYCLASE DGCP"/>
    <property type="match status" value="1"/>
</dbReference>
<reference evidence="4" key="1">
    <citation type="submission" date="2009-10" db="EMBL/GenBank/DDBJ databases">
        <title>Diversity of trophic interactions inside an arsenic-rich microbial ecosystem.</title>
        <authorList>
            <person name="Bertin P.N."/>
            <person name="Heinrich-Salmeron A."/>
            <person name="Pelletier E."/>
            <person name="Goulhen-Chollet F."/>
            <person name="Arsene-Ploetze F."/>
            <person name="Gallien S."/>
            <person name="Calteau A."/>
            <person name="Vallenet D."/>
            <person name="Casiot C."/>
            <person name="Chane-Woon-Ming B."/>
            <person name="Giloteaux L."/>
            <person name="Barakat M."/>
            <person name="Bonnefoy V."/>
            <person name="Bruneel O."/>
            <person name="Chandler M."/>
            <person name="Cleiss J."/>
            <person name="Duran R."/>
            <person name="Elbaz-Poulichet F."/>
            <person name="Fonknechten N."/>
            <person name="Lauga B."/>
            <person name="Mornico D."/>
            <person name="Ortet P."/>
            <person name="Schaeffer C."/>
            <person name="Siguier P."/>
            <person name="Alexander Thil Smith A."/>
            <person name="Van Dorsselaer A."/>
            <person name="Weissenbach J."/>
            <person name="Medigue C."/>
            <person name="Le Paslier D."/>
        </authorList>
    </citation>
    <scope>NUCLEOTIDE SEQUENCE</scope>
</reference>
<dbReference type="InterPro" id="IPR043128">
    <property type="entry name" value="Rev_trsase/Diguanyl_cyclase"/>
</dbReference>
<dbReference type="SMART" id="SM00267">
    <property type="entry name" value="GGDEF"/>
    <property type="match status" value="1"/>
</dbReference>
<dbReference type="NCBIfam" id="TIGR00254">
    <property type="entry name" value="GGDEF"/>
    <property type="match status" value="1"/>
</dbReference>
<dbReference type="Pfam" id="PF00990">
    <property type="entry name" value="GGDEF"/>
    <property type="match status" value="1"/>
</dbReference>
<dbReference type="NCBIfam" id="TIGR00229">
    <property type="entry name" value="sensory_box"/>
    <property type="match status" value="1"/>
</dbReference>
<dbReference type="Pfam" id="PF00989">
    <property type="entry name" value="PAS"/>
    <property type="match status" value="1"/>
</dbReference>
<dbReference type="PANTHER" id="PTHR44757:SF2">
    <property type="entry name" value="BIOFILM ARCHITECTURE MAINTENANCE PROTEIN MBAA"/>
    <property type="match status" value="1"/>
</dbReference>
<feature type="region of interest" description="Disordered" evidence="1">
    <location>
        <begin position="80"/>
        <end position="101"/>
    </location>
</feature>
<name>E6QLP2_9ZZZZ</name>
<dbReference type="Gene3D" id="3.30.70.270">
    <property type="match status" value="1"/>
</dbReference>
<evidence type="ECO:0008006" key="5">
    <source>
        <dbReference type="Google" id="ProtNLM"/>
    </source>
</evidence>
<dbReference type="InterPro" id="IPR000014">
    <property type="entry name" value="PAS"/>
</dbReference>
<feature type="compositionally biased region" description="Basic and acidic residues" evidence="1">
    <location>
        <begin position="86"/>
        <end position="98"/>
    </location>
</feature>